<evidence type="ECO:0000313" key="6">
    <source>
        <dbReference type="Proteomes" id="UP000552935"/>
    </source>
</evidence>
<dbReference type="EMBL" id="JACCKI010000008">
    <property type="protein sequence ID" value="NZA05527.1"/>
    <property type="molecule type" value="Genomic_DNA"/>
</dbReference>
<evidence type="ECO:0000313" key="4">
    <source>
        <dbReference type="Proteomes" id="UP000189067"/>
    </source>
</evidence>
<evidence type="ECO:0000313" key="1">
    <source>
        <dbReference type="EMBL" id="NZA05527.1"/>
    </source>
</evidence>
<reference evidence="1 6" key="3">
    <citation type="submission" date="2020-07" db="EMBL/GenBank/DDBJ databases">
        <title>Organ Donor 1.</title>
        <authorList>
            <person name="Marsh A.J."/>
            <person name="Azcarate-Peril M.A."/>
        </authorList>
    </citation>
    <scope>NUCLEOTIDE SEQUENCE [LARGE SCALE GENOMIC DNA]</scope>
    <source>
        <strain evidence="1 6">AMC0712</strain>
    </source>
</reference>
<protein>
    <submittedName>
        <fullName evidence="1">Uncharacterized protein</fullName>
    </submittedName>
</protein>
<dbReference type="Proteomes" id="UP000307517">
    <property type="component" value="Unassembled WGS sequence"/>
</dbReference>
<dbReference type="RefSeq" id="WP_005686849.1">
    <property type="nucleotide sequence ID" value="NZ_BSWG01000016.1"/>
</dbReference>
<accession>A0A508Z1A8</accession>
<dbReference type="EMBL" id="MTJY01000049">
    <property type="protein sequence ID" value="ONN73883.1"/>
    <property type="molecule type" value="Genomic_DNA"/>
</dbReference>
<reference evidence="2 4" key="1">
    <citation type="submission" date="2017-01" db="EMBL/GenBank/DDBJ databases">
        <title>In silico prediction, in vitro antibacterial spectrum and physicochemical properties of a putative bacteriocin produced by Lactobacillus rhamnosus strain L156.4.</title>
        <authorList>
            <person name="Silveira A.M."/>
            <person name="Monteiro A.S."/>
            <person name="Santos V.L."/>
            <person name="Nicoli J.R."/>
            <person name="Azevedo V."/>
            <person name="Soares S.C."/>
            <person name="Castro-Oliveira L."/>
            <person name="Dias-Souza M.V."/>
            <person name="Nardi R.M."/>
        </authorList>
    </citation>
    <scope>NUCLEOTIDE SEQUENCE [LARGE SCALE GENOMIC DNA]</scope>
    <source>
        <strain evidence="2 4">L156.4</strain>
    </source>
</reference>
<evidence type="ECO:0000313" key="3">
    <source>
        <dbReference type="EMBL" id="THC79422.1"/>
    </source>
</evidence>
<organism evidence="1 6">
    <name type="scientific">Lacticaseibacillus rhamnosus</name>
    <name type="common">Lactobacillus rhamnosus</name>
    <dbReference type="NCBI Taxonomy" id="47715"/>
    <lineage>
        <taxon>Bacteria</taxon>
        <taxon>Bacillati</taxon>
        <taxon>Bacillota</taxon>
        <taxon>Bacilli</taxon>
        <taxon>Lactobacillales</taxon>
        <taxon>Lactobacillaceae</taxon>
        <taxon>Lacticaseibacillus</taxon>
    </lineage>
</organism>
<evidence type="ECO:0000313" key="2">
    <source>
        <dbReference type="EMBL" id="ONN73883.1"/>
    </source>
</evidence>
<dbReference type="Proteomes" id="UP000189067">
    <property type="component" value="Unassembled WGS sequence"/>
</dbReference>
<dbReference type="AlphaFoldDB" id="A0A508Z1A8"/>
<reference evidence="3 5" key="2">
    <citation type="submission" date="2019-04" db="EMBL/GenBank/DDBJ databases">
        <title>Genome Announcement to Ensure Probiotic Safety of Lactobacillus rhamnosus UBLR-58.</title>
        <authorList>
            <person name="Sulthana A."/>
            <person name="Lakshmi S.G."/>
            <person name="Madempudi R.S."/>
        </authorList>
    </citation>
    <scope>NUCLEOTIDE SEQUENCE [LARGE SCALE GENOMIC DNA]</scope>
    <source>
        <strain evidence="3 5">UBLR-58</strain>
    </source>
</reference>
<sequence>MTMRTGLALKEISGKMLELTSGGNVPLSNCSVDPPNERHPPAYESAFKYKLPIVHPIKVAT</sequence>
<dbReference type="EMBL" id="SSHM01000001">
    <property type="protein sequence ID" value="THC79422.1"/>
    <property type="molecule type" value="Genomic_DNA"/>
</dbReference>
<name>A0A508Z1A8_LACRH</name>
<proteinExistence type="predicted"/>
<gene>
    <name evidence="2" type="ORF">BWR10_11490</name>
    <name evidence="3" type="ORF">E6L36_02760</name>
    <name evidence="1" type="ORF">H0N82_10610</name>
</gene>
<comment type="caution">
    <text evidence="1">The sequence shown here is derived from an EMBL/GenBank/DDBJ whole genome shotgun (WGS) entry which is preliminary data.</text>
</comment>
<dbReference type="Proteomes" id="UP000552935">
    <property type="component" value="Unassembled WGS sequence"/>
</dbReference>
<evidence type="ECO:0000313" key="5">
    <source>
        <dbReference type="Proteomes" id="UP000307517"/>
    </source>
</evidence>